<protein>
    <submittedName>
        <fullName evidence="2">Uncharacterized protein</fullName>
    </submittedName>
</protein>
<keyword evidence="1" id="KW-1133">Transmembrane helix</keyword>
<feature type="transmembrane region" description="Helical" evidence="1">
    <location>
        <begin position="6"/>
        <end position="28"/>
    </location>
</feature>
<accession>A0A397SHK4</accession>
<dbReference type="Proteomes" id="UP000265703">
    <property type="component" value="Unassembled WGS sequence"/>
</dbReference>
<sequence>MNNIFLGISTIFILYIGEIITINGTVLLKKKPKRSANITLLVSNHVQPIKQFKKRYFIKKL</sequence>
<dbReference type="AlphaFoldDB" id="A0A397SHK4"/>
<gene>
    <name evidence="2" type="ORF">C1645_782737</name>
</gene>
<keyword evidence="1" id="KW-0472">Membrane</keyword>
<organism evidence="2 3">
    <name type="scientific">Glomus cerebriforme</name>
    <dbReference type="NCBI Taxonomy" id="658196"/>
    <lineage>
        <taxon>Eukaryota</taxon>
        <taxon>Fungi</taxon>
        <taxon>Fungi incertae sedis</taxon>
        <taxon>Mucoromycota</taxon>
        <taxon>Glomeromycotina</taxon>
        <taxon>Glomeromycetes</taxon>
        <taxon>Glomerales</taxon>
        <taxon>Glomeraceae</taxon>
        <taxon>Glomus</taxon>
    </lineage>
</organism>
<name>A0A397SHK4_9GLOM</name>
<evidence type="ECO:0000313" key="3">
    <source>
        <dbReference type="Proteomes" id="UP000265703"/>
    </source>
</evidence>
<comment type="caution">
    <text evidence="2">The sequence shown here is derived from an EMBL/GenBank/DDBJ whole genome shotgun (WGS) entry which is preliminary data.</text>
</comment>
<dbReference type="EMBL" id="QKYT01000450">
    <property type="protein sequence ID" value="RIA85062.1"/>
    <property type="molecule type" value="Genomic_DNA"/>
</dbReference>
<evidence type="ECO:0000256" key="1">
    <source>
        <dbReference type="SAM" id="Phobius"/>
    </source>
</evidence>
<proteinExistence type="predicted"/>
<evidence type="ECO:0000313" key="2">
    <source>
        <dbReference type="EMBL" id="RIA85062.1"/>
    </source>
</evidence>
<keyword evidence="1" id="KW-0812">Transmembrane</keyword>
<reference evidence="2 3" key="1">
    <citation type="submission" date="2018-06" db="EMBL/GenBank/DDBJ databases">
        <title>Comparative genomics reveals the genomic features of Rhizophagus irregularis, R. cerebriforme, R. diaphanum and Gigaspora rosea, and their symbiotic lifestyle signature.</title>
        <authorList>
            <person name="Morin E."/>
            <person name="San Clemente H."/>
            <person name="Chen E.C.H."/>
            <person name="De La Providencia I."/>
            <person name="Hainaut M."/>
            <person name="Kuo A."/>
            <person name="Kohler A."/>
            <person name="Murat C."/>
            <person name="Tang N."/>
            <person name="Roy S."/>
            <person name="Loubradou J."/>
            <person name="Henrissat B."/>
            <person name="Grigoriev I.V."/>
            <person name="Corradi N."/>
            <person name="Roux C."/>
            <person name="Martin F.M."/>
        </authorList>
    </citation>
    <scope>NUCLEOTIDE SEQUENCE [LARGE SCALE GENOMIC DNA]</scope>
    <source>
        <strain evidence="2 3">DAOM 227022</strain>
    </source>
</reference>
<keyword evidence="3" id="KW-1185">Reference proteome</keyword>